<keyword evidence="2" id="KW-1185">Reference proteome</keyword>
<evidence type="ECO:0000313" key="1">
    <source>
        <dbReference type="EMBL" id="CAF1093786.1"/>
    </source>
</evidence>
<organism evidence="1 2">
    <name type="scientific">Brachionus calyciflorus</name>
    <dbReference type="NCBI Taxonomy" id="104777"/>
    <lineage>
        <taxon>Eukaryota</taxon>
        <taxon>Metazoa</taxon>
        <taxon>Spiralia</taxon>
        <taxon>Gnathifera</taxon>
        <taxon>Rotifera</taxon>
        <taxon>Eurotatoria</taxon>
        <taxon>Monogononta</taxon>
        <taxon>Pseudotrocha</taxon>
        <taxon>Ploima</taxon>
        <taxon>Brachionidae</taxon>
        <taxon>Brachionus</taxon>
    </lineage>
</organism>
<sequence>MNEIDKTSIKSIFEKLKRGCVKSPEYYLNLFYSRQLKHEEKISTFCYEIEKLIDKGLPRLDEENRTRMLRSRLLSAVPETIKNYLELLSDKKWPEIVQIFDKTVDYKEIYQGKFQIKEEVDLNKIEQSRTRSNKFNGTCNFSQRFGHMESDCKARMNQSRAPNPNQVPVICEVKTT</sequence>
<name>A0A814NJD4_9BILA</name>
<dbReference type="Pfam" id="PF04764">
    <property type="entry name" value="DUF613"/>
    <property type="match status" value="1"/>
</dbReference>
<dbReference type="OrthoDB" id="10149268at2759"/>
<comment type="caution">
    <text evidence="1">The sequence shown here is derived from an EMBL/GenBank/DDBJ whole genome shotgun (WGS) entry which is preliminary data.</text>
</comment>
<dbReference type="Proteomes" id="UP000663879">
    <property type="component" value="Unassembled WGS sequence"/>
</dbReference>
<proteinExistence type="predicted"/>
<gene>
    <name evidence="1" type="ORF">OXX778_LOCUS20803</name>
</gene>
<accession>A0A814NJD4</accession>
<reference evidence="1" key="1">
    <citation type="submission" date="2021-02" db="EMBL/GenBank/DDBJ databases">
        <authorList>
            <person name="Nowell W R."/>
        </authorList>
    </citation>
    <scope>NUCLEOTIDE SEQUENCE</scope>
    <source>
        <strain evidence="1">Ploen Becks lab</strain>
    </source>
</reference>
<evidence type="ECO:0000313" key="2">
    <source>
        <dbReference type="Proteomes" id="UP000663879"/>
    </source>
</evidence>
<dbReference type="AlphaFoldDB" id="A0A814NJD4"/>
<dbReference type="InterPro" id="IPR006851">
    <property type="entry name" value="DUF613"/>
</dbReference>
<dbReference type="EMBL" id="CAJNOC010007196">
    <property type="protein sequence ID" value="CAF1093786.1"/>
    <property type="molecule type" value="Genomic_DNA"/>
</dbReference>
<protein>
    <submittedName>
        <fullName evidence="1">Uncharacterized protein</fullName>
    </submittedName>
</protein>